<dbReference type="Pfam" id="PF07963">
    <property type="entry name" value="N_methyl"/>
    <property type="match status" value="1"/>
</dbReference>
<evidence type="ECO:0000313" key="2">
    <source>
        <dbReference type="Proteomes" id="UP000184080"/>
    </source>
</evidence>
<reference evidence="1 2" key="1">
    <citation type="submission" date="2016-11" db="EMBL/GenBank/DDBJ databases">
        <authorList>
            <person name="Jaros S."/>
            <person name="Januszkiewicz K."/>
            <person name="Wedrychowicz H."/>
        </authorList>
    </citation>
    <scope>NUCLEOTIDE SEQUENCE [LARGE SCALE GENOMIC DNA]</scope>
    <source>
        <strain evidence="1 2">DSM 21864</strain>
    </source>
</reference>
<dbReference type="OrthoDB" id="1926973at2"/>
<evidence type="ECO:0000313" key="1">
    <source>
        <dbReference type="EMBL" id="SHJ58952.1"/>
    </source>
</evidence>
<keyword evidence="2" id="KW-1185">Reference proteome</keyword>
<dbReference type="InterPro" id="IPR012902">
    <property type="entry name" value="N_methyl_site"/>
</dbReference>
<proteinExistence type="predicted"/>
<dbReference type="NCBIfam" id="TIGR02532">
    <property type="entry name" value="IV_pilin_GFxxxE"/>
    <property type="match status" value="1"/>
</dbReference>
<name>A0A1M6KIZ1_9CLOT</name>
<organism evidence="1 2">
    <name type="scientific">Clostridium amylolyticum</name>
    <dbReference type="NCBI Taxonomy" id="1121298"/>
    <lineage>
        <taxon>Bacteria</taxon>
        <taxon>Bacillati</taxon>
        <taxon>Bacillota</taxon>
        <taxon>Clostridia</taxon>
        <taxon>Eubacteriales</taxon>
        <taxon>Clostridiaceae</taxon>
        <taxon>Clostridium</taxon>
    </lineage>
</organism>
<dbReference type="RefSeq" id="WP_073009394.1">
    <property type="nucleotide sequence ID" value="NZ_FQZO01000006.1"/>
</dbReference>
<dbReference type="AlphaFoldDB" id="A0A1M6KIZ1"/>
<sequence>MKKGFTLIELTLSLAITAVITAAIYASINGYLKYKSNLTNKICINGIEMFISKAKFYCYSNNMEGFIFIDMDKNKLVFSSKIAEIDTYDLEKKTLYMTNFASNKIQIKSSGKITTSGSLYFRDEKRNIHRIAIQIGSGYINDQE</sequence>
<gene>
    <name evidence="1" type="ORF">SAMN05444401_3382</name>
</gene>
<dbReference type="Proteomes" id="UP000184080">
    <property type="component" value="Unassembled WGS sequence"/>
</dbReference>
<dbReference type="STRING" id="1121298.SAMN05444401_3382"/>
<protein>
    <submittedName>
        <fullName evidence="1">Prepilin-type N-terminal cleavage/methylation domain-containing protein</fullName>
    </submittedName>
</protein>
<accession>A0A1M6KIZ1</accession>
<dbReference type="EMBL" id="FQZO01000006">
    <property type="protein sequence ID" value="SHJ58952.1"/>
    <property type="molecule type" value="Genomic_DNA"/>
</dbReference>
<dbReference type="PROSITE" id="PS00409">
    <property type="entry name" value="PROKAR_NTER_METHYL"/>
    <property type="match status" value="1"/>
</dbReference>